<feature type="transmembrane region" description="Helical" evidence="1">
    <location>
        <begin position="75"/>
        <end position="93"/>
    </location>
</feature>
<dbReference type="EMBL" id="MFKU01000011">
    <property type="protein sequence ID" value="OGG48496.1"/>
    <property type="molecule type" value="Genomic_DNA"/>
</dbReference>
<dbReference type="AlphaFoldDB" id="A0A1F6CGY7"/>
<protein>
    <submittedName>
        <fullName evidence="2">Uncharacterized protein</fullName>
    </submittedName>
</protein>
<feature type="transmembrane region" description="Helical" evidence="1">
    <location>
        <begin position="47"/>
        <end position="69"/>
    </location>
</feature>
<organism evidence="2 3">
    <name type="scientific">Candidatus Kaiserbacteria bacterium RIFCSPHIGHO2_01_FULL_53_31</name>
    <dbReference type="NCBI Taxonomy" id="1798481"/>
    <lineage>
        <taxon>Bacteria</taxon>
        <taxon>Candidatus Kaiseribacteriota</taxon>
    </lineage>
</organism>
<keyword evidence="1" id="KW-1133">Transmembrane helix</keyword>
<evidence type="ECO:0000256" key="1">
    <source>
        <dbReference type="SAM" id="Phobius"/>
    </source>
</evidence>
<comment type="caution">
    <text evidence="2">The sequence shown here is derived from an EMBL/GenBank/DDBJ whole genome shotgun (WGS) entry which is preliminary data.</text>
</comment>
<keyword evidence="1" id="KW-0812">Transmembrane</keyword>
<proteinExistence type="predicted"/>
<reference evidence="2 3" key="1">
    <citation type="journal article" date="2016" name="Nat. Commun.">
        <title>Thousands of microbial genomes shed light on interconnected biogeochemical processes in an aquifer system.</title>
        <authorList>
            <person name="Anantharaman K."/>
            <person name="Brown C.T."/>
            <person name="Hug L.A."/>
            <person name="Sharon I."/>
            <person name="Castelle C.J."/>
            <person name="Probst A.J."/>
            <person name="Thomas B.C."/>
            <person name="Singh A."/>
            <person name="Wilkins M.J."/>
            <person name="Karaoz U."/>
            <person name="Brodie E.L."/>
            <person name="Williams K.H."/>
            <person name="Hubbard S.S."/>
            <person name="Banfield J.F."/>
        </authorList>
    </citation>
    <scope>NUCLEOTIDE SEQUENCE [LARGE SCALE GENOMIC DNA]</scope>
</reference>
<accession>A0A1F6CGY7</accession>
<evidence type="ECO:0000313" key="3">
    <source>
        <dbReference type="Proteomes" id="UP000178815"/>
    </source>
</evidence>
<name>A0A1F6CGY7_9BACT</name>
<sequence length="145" mass="15736">MAKDMRIDRATGFMPLTGTNPPSSSGFRTLHFLLPTKGKGLKTGHEVVTYVFTCVLAALVVGFFVCLFFDIAADHVVPLIAILAALYFTARIFCVNRRNGIYAVVGLAMYVAAGSFNYGTAPSKILCVTGMGIWLYTVIRTRLSS</sequence>
<dbReference type="Proteomes" id="UP000178815">
    <property type="component" value="Unassembled WGS sequence"/>
</dbReference>
<feature type="transmembrane region" description="Helical" evidence="1">
    <location>
        <begin position="100"/>
        <end position="116"/>
    </location>
</feature>
<keyword evidence="1" id="KW-0472">Membrane</keyword>
<evidence type="ECO:0000313" key="2">
    <source>
        <dbReference type="EMBL" id="OGG48496.1"/>
    </source>
</evidence>
<gene>
    <name evidence="2" type="ORF">A2678_03285</name>
</gene>